<sequence>MIGLALLLGYLPMVSYALFVWWLDRYEKEPLRLASTAFLWGLLPAILIALLAEVALEPPLEEGLWRDLISSGLIAPLAEETAKGLFLALLFLRRRDEIDSLYDGFLYGSLVGFGFAATENVFYLIGAGIEGGTAAMLALASLRAGIFGLNHAFFTGFTGLGLAMARLSPRGFRRLWAPLVGWGAGVGFHAFHNGVLTLVSHLGDEGSALVGCLTVIAGDWMGALLVFALGLWGLYRERLWITWYLGKEVERGTLPPAVYQECRSAWRRGFRRWGALLRGDWQEWKRLGDLYGAAIELAFRQHQRLALGEQRWEKEIARLRERIRALTAPSRMGDS</sequence>
<dbReference type="Pfam" id="PF13367">
    <property type="entry name" value="PrsW-protease"/>
    <property type="match status" value="1"/>
</dbReference>
<feature type="transmembrane region" description="Helical" evidence="1">
    <location>
        <begin position="6"/>
        <end position="23"/>
    </location>
</feature>
<dbReference type="InterPro" id="IPR026898">
    <property type="entry name" value="PrsW"/>
</dbReference>
<organism evidence="2 3">
    <name type="scientific">Thermoflexus hugenholtzii JAD2</name>
    <dbReference type="NCBI Taxonomy" id="877466"/>
    <lineage>
        <taxon>Bacteria</taxon>
        <taxon>Bacillati</taxon>
        <taxon>Chloroflexota</taxon>
        <taxon>Thermoflexia</taxon>
        <taxon>Thermoflexales</taxon>
        <taxon>Thermoflexaceae</taxon>
        <taxon>Thermoflexus</taxon>
    </lineage>
</organism>
<proteinExistence type="predicted"/>
<dbReference type="EMBL" id="FYEK01000044">
    <property type="protein sequence ID" value="SNB69728.1"/>
    <property type="molecule type" value="Genomic_DNA"/>
</dbReference>
<evidence type="ECO:0000256" key="1">
    <source>
        <dbReference type="SAM" id="Phobius"/>
    </source>
</evidence>
<keyword evidence="1" id="KW-0472">Membrane</keyword>
<keyword evidence="3" id="KW-1185">Reference proteome</keyword>
<dbReference type="GO" id="GO:0008233">
    <property type="term" value="F:peptidase activity"/>
    <property type="evidence" value="ECO:0007669"/>
    <property type="project" value="InterPro"/>
</dbReference>
<feature type="transmembrane region" description="Helical" evidence="1">
    <location>
        <begin position="208"/>
        <end position="235"/>
    </location>
</feature>
<accession>A0A212RBV7</accession>
<dbReference type="PANTHER" id="PTHR36844:SF1">
    <property type="entry name" value="PROTEASE PRSW"/>
    <property type="match status" value="1"/>
</dbReference>
<feature type="transmembrane region" description="Helical" evidence="1">
    <location>
        <begin position="145"/>
        <end position="163"/>
    </location>
</feature>
<reference evidence="3" key="1">
    <citation type="submission" date="2017-06" db="EMBL/GenBank/DDBJ databases">
        <authorList>
            <person name="Varghese N."/>
            <person name="Submissions S."/>
        </authorList>
    </citation>
    <scope>NUCLEOTIDE SEQUENCE [LARGE SCALE GENOMIC DNA]</scope>
    <source>
        <strain evidence="3">JAD2</strain>
    </source>
</reference>
<feature type="transmembrane region" description="Helical" evidence="1">
    <location>
        <begin position="175"/>
        <end position="196"/>
    </location>
</feature>
<protein>
    <submittedName>
        <fullName evidence="2">Predicted membrane protein</fullName>
    </submittedName>
</protein>
<evidence type="ECO:0000313" key="2">
    <source>
        <dbReference type="EMBL" id="SNB69728.1"/>
    </source>
</evidence>
<evidence type="ECO:0000313" key="3">
    <source>
        <dbReference type="Proteomes" id="UP000197025"/>
    </source>
</evidence>
<dbReference type="Proteomes" id="UP000197025">
    <property type="component" value="Unassembled WGS sequence"/>
</dbReference>
<keyword evidence="1" id="KW-0812">Transmembrane</keyword>
<gene>
    <name evidence="2" type="ORF">SAMN02746019_00010790</name>
</gene>
<name>A0A212RBV7_9CHLR</name>
<feature type="transmembrane region" description="Helical" evidence="1">
    <location>
        <begin position="104"/>
        <end position="125"/>
    </location>
</feature>
<dbReference type="RefSeq" id="WP_088571757.1">
    <property type="nucleotide sequence ID" value="NZ_FYEK01000044.1"/>
</dbReference>
<dbReference type="OrthoDB" id="9785431at2"/>
<feature type="transmembrane region" description="Helical" evidence="1">
    <location>
        <begin position="35"/>
        <end position="56"/>
    </location>
</feature>
<feature type="transmembrane region" description="Helical" evidence="1">
    <location>
        <begin position="68"/>
        <end position="92"/>
    </location>
</feature>
<dbReference type="AlphaFoldDB" id="A0A212RBV7"/>
<dbReference type="PANTHER" id="PTHR36844">
    <property type="entry name" value="PROTEASE PRSW"/>
    <property type="match status" value="1"/>
</dbReference>
<dbReference type="InParanoid" id="A0A212RBV7"/>
<keyword evidence="1" id="KW-1133">Transmembrane helix</keyword>